<dbReference type="InterPro" id="IPR006001">
    <property type="entry name" value="Therm_gnt_kin"/>
</dbReference>
<evidence type="ECO:0000313" key="11">
    <source>
        <dbReference type="EMBL" id="NNU80417.1"/>
    </source>
</evidence>
<evidence type="ECO:0000256" key="6">
    <source>
        <dbReference type="ARBA" id="ARBA00022777"/>
    </source>
</evidence>
<dbReference type="NCBIfam" id="TIGR01313">
    <property type="entry name" value="therm_gnt_kin"/>
    <property type="match status" value="1"/>
</dbReference>
<dbReference type="CDD" id="cd02021">
    <property type="entry name" value="GntK"/>
    <property type="match status" value="1"/>
</dbReference>
<evidence type="ECO:0000256" key="7">
    <source>
        <dbReference type="ARBA" id="ARBA00022840"/>
    </source>
</evidence>
<protein>
    <recommendedName>
        <fullName evidence="3 10">Gluconokinase</fullName>
        <ecNumber evidence="3 10">2.7.1.12</ecNumber>
    </recommendedName>
</protein>
<evidence type="ECO:0000313" key="12">
    <source>
        <dbReference type="Proteomes" id="UP000572377"/>
    </source>
</evidence>
<dbReference type="PANTHER" id="PTHR43442:SF3">
    <property type="entry name" value="GLUCONOKINASE-RELATED"/>
    <property type="match status" value="1"/>
</dbReference>
<dbReference type="InterPro" id="IPR027417">
    <property type="entry name" value="P-loop_NTPase"/>
</dbReference>
<keyword evidence="12" id="KW-1185">Reference proteome</keyword>
<dbReference type="PANTHER" id="PTHR43442">
    <property type="entry name" value="GLUCONOKINASE-RELATED"/>
    <property type="match status" value="1"/>
</dbReference>
<dbReference type="SUPFAM" id="SSF52540">
    <property type="entry name" value="P-loop containing nucleoside triphosphate hydrolases"/>
    <property type="match status" value="1"/>
</dbReference>
<keyword evidence="5 10" id="KW-0547">Nucleotide-binding</keyword>
<evidence type="ECO:0000256" key="4">
    <source>
        <dbReference type="ARBA" id="ARBA00022679"/>
    </source>
</evidence>
<evidence type="ECO:0000256" key="2">
    <source>
        <dbReference type="ARBA" id="ARBA00008420"/>
    </source>
</evidence>
<dbReference type="InterPro" id="IPR031322">
    <property type="entry name" value="Shikimate/glucono_kinase"/>
</dbReference>
<comment type="similarity">
    <text evidence="2 10">Belongs to the gluconokinase GntK/GntV family.</text>
</comment>
<dbReference type="RefSeq" id="WP_171324165.1">
    <property type="nucleotide sequence ID" value="NZ_JABFBC010000001.1"/>
</dbReference>
<keyword evidence="6 10" id="KW-0418">Kinase</keyword>
<evidence type="ECO:0000256" key="9">
    <source>
        <dbReference type="ARBA" id="ARBA00048090"/>
    </source>
</evidence>
<dbReference type="GO" id="GO:0019521">
    <property type="term" value="P:D-gluconate metabolic process"/>
    <property type="evidence" value="ECO:0007669"/>
    <property type="project" value="UniProtKB-KW"/>
</dbReference>
<evidence type="ECO:0000256" key="8">
    <source>
        <dbReference type="ARBA" id="ARBA00023064"/>
    </source>
</evidence>
<dbReference type="Gene3D" id="3.40.50.300">
    <property type="entry name" value="P-loop containing nucleotide triphosphate hydrolases"/>
    <property type="match status" value="1"/>
</dbReference>
<name>A0A849L2H1_9RHOB</name>
<dbReference type="FunFam" id="3.40.50.300:FF:000522">
    <property type="entry name" value="Gluconokinase"/>
    <property type="match status" value="1"/>
</dbReference>
<organism evidence="11 12">
    <name type="scientific">Halovulum dunhuangense</name>
    <dbReference type="NCBI Taxonomy" id="1505036"/>
    <lineage>
        <taxon>Bacteria</taxon>
        <taxon>Pseudomonadati</taxon>
        <taxon>Pseudomonadota</taxon>
        <taxon>Alphaproteobacteria</taxon>
        <taxon>Rhodobacterales</taxon>
        <taxon>Paracoccaceae</taxon>
        <taxon>Halovulum</taxon>
    </lineage>
</organism>
<dbReference type="GO" id="GO:0005737">
    <property type="term" value="C:cytoplasm"/>
    <property type="evidence" value="ECO:0007669"/>
    <property type="project" value="TreeGrafter"/>
</dbReference>
<comment type="catalytic activity">
    <reaction evidence="9 10">
        <text>D-gluconate + ATP = 6-phospho-D-gluconate + ADP + H(+)</text>
        <dbReference type="Rhea" id="RHEA:19433"/>
        <dbReference type="ChEBI" id="CHEBI:15378"/>
        <dbReference type="ChEBI" id="CHEBI:18391"/>
        <dbReference type="ChEBI" id="CHEBI:30616"/>
        <dbReference type="ChEBI" id="CHEBI:58759"/>
        <dbReference type="ChEBI" id="CHEBI:456216"/>
        <dbReference type="EC" id="2.7.1.12"/>
    </reaction>
</comment>
<evidence type="ECO:0000256" key="1">
    <source>
        <dbReference type="ARBA" id="ARBA00004761"/>
    </source>
</evidence>
<keyword evidence="4 10" id="KW-0808">Transferase</keyword>
<dbReference type="EMBL" id="JABFBC010000001">
    <property type="protein sequence ID" value="NNU80417.1"/>
    <property type="molecule type" value="Genomic_DNA"/>
</dbReference>
<dbReference type="GO" id="GO:0046316">
    <property type="term" value="F:gluconokinase activity"/>
    <property type="evidence" value="ECO:0007669"/>
    <property type="project" value="UniProtKB-EC"/>
</dbReference>
<evidence type="ECO:0000256" key="5">
    <source>
        <dbReference type="ARBA" id="ARBA00022741"/>
    </source>
</evidence>
<gene>
    <name evidence="11" type="ORF">HMH01_08180</name>
</gene>
<evidence type="ECO:0000256" key="10">
    <source>
        <dbReference type="RuleBase" id="RU363066"/>
    </source>
</evidence>
<dbReference type="EC" id="2.7.1.12" evidence="3 10"/>
<dbReference type="AlphaFoldDB" id="A0A849L2H1"/>
<keyword evidence="8" id="KW-0311">Gluconate utilization</keyword>
<dbReference type="Pfam" id="PF01202">
    <property type="entry name" value="SKI"/>
    <property type="match status" value="1"/>
</dbReference>
<accession>A0A849L2H1</accession>
<keyword evidence="7 10" id="KW-0067">ATP-binding</keyword>
<sequence>MTGRFVVMGVSGCGKSHIGAAFAEVIGARFFDGDDLHPRANVAKMSAGVPLTDADRAPWLERVGGALRHPGTVIACSALRRAYREAINDAAGAPVTYLFLNGEREILLDRMTRRDGHFMSPALLDSQIATLEAPGPDEICVTADIDAPPRAIVARFLSGLLEEPE</sequence>
<comment type="pathway">
    <text evidence="1">Carbohydrate acid metabolism.</text>
</comment>
<dbReference type="Proteomes" id="UP000572377">
    <property type="component" value="Unassembled WGS sequence"/>
</dbReference>
<proteinExistence type="inferred from homology"/>
<reference evidence="11 12" key="1">
    <citation type="submission" date="2020-05" db="EMBL/GenBank/DDBJ databases">
        <title>Gimesia benthica sp. nov., a novel planctomycete isolated from a deep-sea water sample of the Northwest Indian Ocean.</title>
        <authorList>
            <person name="Wang J."/>
            <person name="Ruan C."/>
            <person name="Song L."/>
            <person name="Zhu Y."/>
            <person name="Li A."/>
            <person name="Zheng X."/>
            <person name="Wang L."/>
            <person name="Lu Z."/>
            <person name="Huang Y."/>
            <person name="Du W."/>
            <person name="Zhou Y."/>
            <person name="Huang L."/>
            <person name="Dai X."/>
        </authorList>
    </citation>
    <scope>NUCLEOTIDE SEQUENCE [LARGE SCALE GENOMIC DNA]</scope>
    <source>
        <strain evidence="11 12">YYQ-30</strain>
    </source>
</reference>
<comment type="caution">
    <text evidence="11">The sequence shown here is derived from an EMBL/GenBank/DDBJ whole genome shotgun (WGS) entry which is preliminary data.</text>
</comment>
<dbReference type="GO" id="GO:0005524">
    <property type="term" value="F:ATP binding"/>
    <property type="evidence" value="ECO:0007669"/>
    <property type="project" value="UniProtKB-KW"/>
</dbReference>
<evidence type="ECO:0000256" key="3">
    <source>
        <dbReference type="ARBA" id="ARBA00012054"/>
    </source>
</evidence>